<dbReference type="AlphaFoldDB" id="A0A016TXA0"/>
<protein>
    <submittedName>
        <fullName evidence="1">Uncharacterized protein</fullName>
    </submittedName>
</protein>
<name>A0A016TXA0_9BILA</name>
<accession>A0A016TXA0</accession>
<proteinExistence type="predicted"/>
<reference evidence="2" key="1">
    <citation type="journal article" date="2015" name="Nat. Genet.">
        <title>The genome and transcriptome of the zoonotic hookworm Ancylostoma ceylanicum identify infection-specific gene families.</title>
        <authorList>
            <person name="Schwarz E.M."/>
            <person name="Hu Y."/>
            <person name="Antoshechkin I."/>
            <person name="Miller M.M."/>
            <person name="Sternberg P.W."/>
            <person name="Aroian R.V."/>
        </authorList>
    </citation>
    <scope>NUCLEOTIDE SEQUENCE</scope>
    <source>
        <strain evidence="2">HY135</strain>
    </source>
</reference>
<organism evidence="1 2">
    <name type="scientific">Ancylostoma ceylanicum</name>
    <dbReference type="NCBI Taxonomy" id="53326"/>
    <lineage>
        <taxon>Eukaryota</taxon>
        <taxon>Metazoa</taxon>
        <taxon>Ecdysozoa</taxon>
        <taxon>Nematoda</taxon>
        <taxon>Chromadorea</taxon>
        <taxon>Rhabditida</taxon>
        <taxon>Rhabditina</taxon>
        <taxon>Rhabditomorpha</taxon>
        <taxon>Strongyloidea</taxon>
        <taxon>Ancylostomatidae</taxon>
        <taxon>Ancylostomatinae</taxon>
        <taxon>Ancylostoma</taxon>
    </lineage>
</organism>
<dbReference type="Proteomes" id="UP000024635">
    <property type="component" value="Unassembled WGS sequence"/>
</dbReference>
<sequence length="206" mass="23520">MVEEVMKAVHKHIFEVPDESSLSVLYLAYLFPCQHELDRRYCMELESLDCFDCACDTYVRVVSADSTTGVRCSARTVRGAAVTRCWEKVTSSFESPDVGVPRSLCCRHQGLFLRHASCLFCNCFSDTCRPSFQERNVEQSIPFSISLQIDEKSTGAIRNTDFSVVPAIDLRRHCTKCAVVLGFSRNFADFYSFLYERLYIHSFPRA</sequence>
<dbReference type="OrthoDB" id="5892533at2759"/>
<dbReference type="EMBL" id="JARK01001405">
    <property type="protein sequence ID" value="EYC07664.1"/>
    <property type="molecule type" value="Genomic_DNA"/>
</dbReference>
<keyword evidence="2" id="KW-1185">Reference proteome</keyword>
<evidence type="ECO:0000313" key="1">
    <source>
        <dbReference type="EMBL" id="EYC07664.1"/>
    </source>
</evidence>
<comment type="caution">
    <text evidence="1">The sequence shown here is derived from an EMBL/GenBank/DDBJ whole genome shotgun (WGS) entry which is preliminary data.</text>
</comment>
<gene>
    <name evidence="1" type="primary">Acey_s0069.g337</name>
    <name evidence="1" type="ORF">Y032_0069g337</name>
</gene>
<evidence type="ECO:0000313" key="2">
    <source>
        <dbReference type="Proteomes" id="UP000024635"/>
    </source>
</evidence>